<evidence type="ECO:0000313" key="4">
    <source>
        <dbReference type="Proteomes" id="UP000704529"/>
    </source>
</evidence>
<gene>
    <name evidence="1" type="ORF">GGQ89_001652</name>
    <name evidence="2" type="ORF">JYA60_18990</name>
</gene>
<dbReference type="SFLD" id="SFLDG01140">
    <property type="entry name" value="C2.B:_Phosphomannomutase_and_P"/>
    <property type="match status" value="1"/>
</dbReference>
<dbReference type="InterPro" id="IPR036412">
    <property type="entry name" value="HAD-like_sf"/>
</dbReference>
<dbReference type="SUPFAM" id="SSF56784">
    <property type="entry name" value="HAD-like"/>
    <property type="match status" value="1"/>
</dbReference>
<dbReference type="NCBIfam" id="TIGR00099">
    <property type="entry name" value="Cof-subfamily"/>
    <property type="match status" value="1"/>
</dbReference>
<evidence type="ECO:0000313" key="2">
    <source>
        <dbReference type="EMBL" id="MBN3560312.1"/>
    </source>
</evidence>
<dbReference type="Gene3D" id="3.40.50.1000">
    <property type="entry name" value="HAD superfamily/HAD-like"/>
    <property type="match status" value="1"/>
</dbReference>
<reference evidence="1 3" key="1">
    <citation type="submission" date="2020-08" db="EMBL/GenBank/DDBJ databases">
        <title>Genomic Encyclopedia of Type Strains, Phase IV (KMG-IV): sequencing the most valuable type-strain genomes for metagenomic binning, comparative biology and taxonomic classification.</title>
        <authorList>
            <person name="Goeker M."/>
        </authorList>
    </citation>
    <scope>NUCLEOTIDE SEQUENCE [LARGE SCALE GENOMIC DNA]</scope>
    <source>
        <strain evidence="1 3">DSM 14562</strain>
    </source>
</reference>
<dbReference type="NCBIfam" id="TIGR01484">
    <property type="entry name" value="HAD-SF-IIB"/>
    <property type="match status" value="1"/>
</dbReference>
<comment type="caution">
    <text evidence="2">The sequence shown here is derived from an EMBL/GenBank/DDBJ whole genome shotgun (WGS) entry which is preliminary data.</text>
</comment>
<protein>
    <submittedName>
        <fullName evidence="2">HAD family phosphatase</fullName>
    </submittedName>
</protein>
<dbReference type="PANTHER" id="PTHR10000:SF8">
    <property type="entry name" value="HAD SUPERFAMILY HYDROLASE-LIKE, TYPE 3"/>
    <property type="match status" value="1"/>
</dbReference>
<sequence length="277" mass="29164">MSDPVSGPIRLVVSDVDGTLVDPDKTLRAATIAAVKRLEAAGVGFTIISARPRSGLGWLADELSIDAPIGAFNGGTVFRRDGSVDAQFRVPVDVVNAVLAMAADNPVAIWVFADDRWYASSGEGTHVDHERKASAQEPVVTQDFAALVEKVDKITLVSDDANLLRGLHDKANAAHGEAATIAQSQTYYLDVTALKANKGDGVATLAKAFGVSLEEVAVLGDQANDLPMLTRAGLPIVMANAPDAVREQISVHTRSNAEDGVAYAIDTIIFPRIGVPK</sequence>
<organism evidence="2 4">
    <name type="scientific">Sphingomonas yabuuchiae</name>
    <dbReference type="NCBI Taxonomy" id="172044"/>
    <lineage>
        <taxon>Bacteria</taxon>
        <taxon>Pseudomonadati</taxon>
        <taxon>Pseudomonadota</taxon>
        <taxon>Alphaproteobacteria</taxon>
        <taxon>Sphingomonadales</taxon>
        <taxon>Sphingomonadaceae</taxon>
        <taxon>Sphingomonas</taxon>
    </lineage>
</organism>
<proteinExistence type="predicted"/>
<dbReference type="Proteomes" id="UP000584663">
    <property type="component" value="Unassembled WGS sequence"/>
</dbReference>
<dbReference type="Pfam" id="PF08282">
    <property type="entry name" value="Hydrolase_3"/>
    <property type="match status" value="1"/>
</dbReference>
<evidence type="ECO:0000313" key="3">
    <source>
        <dbReference type="Proteomes" id="UP000584663"/>
    </source>
</evidence>
<dbReference type="AlphaFoldDB" id="A0AA41A275"/>
<dbReference type="GO" id="GO:0000287">
    <property type="term" value="F:magnesium ion binding"/>
    <property type="evidence" value="ECO:0007669"/>
    <property type="project" value="TreeGrafter"/>
</dbReference>
<dbReference type="Gene3D" id="3.30.1240.10">
    <property type="match status" value="1"/>
</dbReference>
<reference evidence="2" key="2">
    <citation type="submission" date="2021-01" db="EMBL/GenBank/DDBJ databases">
        <title>Genome Sequencing of Type Strains.</title>
        <authorList>
            <person name="Lemaire J.F."/>
            <person name="Inderbitzin P."/>
            <person name="Collins S.B."/>
            <person name="Wespe N."/>
            <person name="Knight-Connoni V."/>
        </authorList>
    </citation>
    <scope>NUCLEOTIDE SEQUENCE</scope>
    <source>
        <strain evidence="2">DSM 14562</strain>
    </source>
</reference>
<name>A0AA41A275_9SPHN</name>
<dbReference type="EMBL" id="JACHNX010000005">
    <property type="protein sequence ID" value="MBB4609433.1"/>
    <property type="molecule type" value="Genomic_DNA"/>
</dbReference>
<dbReference type="InterPro" id="IPR006379">
    <property type="entry name" value="HAD-SF_hydro_IIB"/>
</dbReference>
<dbReference type="InterPro" id="IPR023214">
    <property type="entry name" value="HAD_sf"/>
</dbReference>
<dbReference type="GO" id="GO:0005829">
    <property type="term" value="C:cytosol"/>
    <property type="evidence" value="ECO:0007669"/>
    <property type="project" value="TreeGrafter"/>
</dbReference>
<keyword evidence="3" id="KW-1185">Reference proteome</keyword>
<dbReference type="CDD" id="cd07516">
    <property type="entry name" value="HAD_Pase"/>
    <property type="match status" value="1"/>
</dbReference>
<dbReference type="EMBL" id="JAFHKU010000135">
    <property type="protein sequence ID" value="MBN3560312.1"/>
    <property type="molecule type" value="Genomic_DNA"/>
</dbReference>
<dbReference type="InterPro" id="IPR000150">
    <property type="entry name" value="Cof"/>
</dbReference>
<dbReference type="RefSeq" id="WP_184105404.1">
    <property type="nucleotide sequence ID" value="NZ_JACHNX010000005.1"/>
</dbReference>
<evidence type="ECO:0000313" key="1">
    <source>
        <dbReference type="EMBL" id="MBB4609433.1"/>
    </source>
</evidence>
<dbReference type="SFLD" id="SFLDS00003">
    <property type="entry name" value="Haloacid_Dehalogenase"/>
    <property type="match status" value="1"/>
</dbReference>
<dbReference type="PROSITE" id="PS01229">
    <property type="entry name" value="COF_2"/>
    <property type="match status" value="1"/>
</dbReference>
<dbReference type="GO" id="GO:0016791">
    <property type="term" value="F:phosphatase activity"/>
    <property type="evidence" value="ECO:0007669"/>
    <property type="project" value="TreeGrafter"/>
</dbReference>
<accession>A0AA41A275</accession>
<dbReference type="Proteomes" id="UP000704529">
    <property type="component" value="Unassembled WGS sequence"/>
</dbReference>
<dbReference type="PANTHER" id="PTHR10000">
    <property type="entry name" value="PHOSPHOSERINE PHOSPHATASE"/>
    <property type="match status" value="1"/>
</dbReference>